<evidence type="ECO:0000313" key="2">
    <source>
        <dbReference type="WBParaSite" id="PS1159_v2.g20824.t1"/>
    </source>
</evidence>
<sequence length="337" mass="38698">MNHYLFNPESYKKFYNCSYYDINIHPLQERQDIFYGIVLIVGALIFEIMYMLVIPILWQPTFQKESCYKMMAYIAVIDIVAITINGILTGVFAILGTVFCSFPSLQIFGGMMALFIWVAESDLAVILAFNRCLSMAFPSLCKSIFTQNRTHLWFALSILHATILAFCTDTLTFNALYGVWIVNPHLGYPQTGREYKNVFHLIHNIAVAFALAFFYIIFVISLCKKKFASQKTFSFSEKPIFIQVFLMSFMNFSCALIYVYEQHFPTPKLIMQFSQFGWMCIHGLPSVIYLGLNERIRRRVFKMIGIQNVGSVSTVPLPALTSKTADRSTHNKYEPTA</sequence>
<proteinExistence type="predicted"/>
<evidence type="ECO:0000313" key="1">
    <source>
        <dbReference type="Proteomes" id="UP000887580"/>
    </source>
</evidence>
<reference evidence="2" key="1">
    <citation type="submission" date="2022-11" db="UniProtKB">
        <authorList>
            <consortium name="WormBaseParasite"/>
        </authorList>
    </citation>
    <scope>IDENTIFICATION</scope>
</reference>
<dbReference type="WBParaSite" id="PS1159_v2.g20824.t1">
    <property type="protein sequence ID" value="PS1159_v2.g20824.t1"/>
    <property type="gene ID" value="PS1159_v2.g20824"/>
</dbReference>
<protein>
    <submittedName>
        <fullName evidence="2">Uncharacterized protein</fullName>
    </submittedName>
</protein>
<dbReference type="Proteomes" id="UP000887580">
    <property type="component" value="Unplaced"/>
</dbReference>
<name>A0AC35FTX5_9BILA</name>
<accession>A0AC35FTX5</accession>
<organism evidence="1 2">
    <name type="scientific">Panagrolaimus sp. PS1159</name>
    <dbReference type="NCBI Taxonomy" id="55785"/>
    <lineage>
        <taxon>Eukaryota</taxon>
        <taxon>Metazoa</taxon>
        <taxon>Ecdysozoa</taxon>
        <taxon>Nematoda</taxon>
        <taxon>Chromadorea</taxon>
        <taxon>Rhabditida</taxon>
        <taxon>Tylenchina</taxon>
        <taxon>Panagrolaimomorpha</taxon>
        <taxon>Panagrolaimoidea</taxon>
        <taxon>Panagrolaimidae</taxon>
        <taxon>Panagrolaimus</taxon>
    </lineage>
</organism>